<proteinExistence type="predicted"/>
<protein>
    <submittedName>
        <fullName evidence="1">Uncharacterized protein</fullName>
    </submittedName>
</protein>
<name>A0A433DAW0_9FUNG</name>
<sequence>MLVNDIDIFAAEEHICKTEHNILHHQIAAVGYLVAMNLMQQNKWHCNELTKAHIYYSGYIESNLQPLIQIFHELLMTPDGYLKILLTILYNNYYI</sequence>
<dbReference type="Proteomes" id="UP000268093">
    <property type="component" value="Unassembled WGS sequence"/>
</dbReference>
<dbReference type="AlphaFoldDB" id="A0A433DAW0"/>
<keyword evidence="2" id="KW-1185">Reference proteome</keyword>
<accession>A0A433DAW0</accession>
<organism evidence="1 2">
    <name type="scientific">Jimgerdemannia flammicorona</name>
    <dbReference type="NCBI Taxonomy" id="994334"/>
    <lineage>
        <taxon>Eukaryota</taxon>
        <taxon>Fungi</taxon>
        <taxon>Fungi incertae sedis</taxon>
        <taxon>Mucoromycota</taxon>
        <taxon>Mucoromycotina</taxon>
        <taxon>Endogonomycetes</taxon>
        <taxon>Endogonales</taxon>
        <taxon>Endogonaceae</taxon>
        <taxon>Jimgerdemannia</taxon>
    </lineage>
</organism>
<gene>
    <name evidence="1" type="ORF">BC936DRAFT_145126</name>
</gene>
<reference evidence="1 2" key="1">
    <citation type="journal article" date="2018" name="New Phytol.">
        <title>Phylogenomics of Endogonaceae and evolution of mycorrhizas within Mucoromycota.</title>
        <authorList>
            <person name="Chang Y."/>
            <person name="Desiro A."/>
            <person name="Na H."/>
            <person name="Sandor L."/>
            <person name="Lipzen A."/>
            <person name="Clum A."/>
            <person name="Barry K."/>
            <person name="Grigoriev I.V."/>
            <person name="Martin F.M."/>
            <person name="Stajich J.E."/>
            <person name="Smith M.E."/>
            <person name="Bonito G."/>
            <person name="Spatafora J.W."/>
        </authorList>
    </citation>
    <scope>NUCLEOTIDE SEQUENCE [LARGE SCALE GENOMIC DNA]</scope>
    <source>
        <strain evidence="1 2">GMNB39</strain>
    </source>
</reference>
<comment type="caution">
    <text evidence="1">The sequence shown here is derived from an EMBL/GenBank/DDBJ whole genome shotgun (WGS) entry which is preliminary data.</text>
</comment>
<evidence type="ECO:0000313" key="1">
    <source>
        <dbReference type="EMBL" id="RUP47966.1"/>
    </source>
</evidence>
<evidence type="ECO:0000313" key="2">
    <source>
        <dbReference type="Proteomes" id="UP000268093"/>
    </source>
</evidence>
<dbReference type="EMBL" id="RBNI01003876">
    <property type="protein sequence ID" value="RUP47966.1"/>
    <property type="molecule type" value="Genomic_DNA"/>
</dbReference>